<dbReference type="InterPro" id="IPR050256">
    <property type="entry name" value="Glycosyltransferase_2"/>
</dbReference>
<dbReference type="Pfam" id="PF00535">
    <property type="entry name" value="Glycos_transf_2"/>
    <property type="match status" value="1"/>
</dbReference>
<organism evidence="2">
    <name type="scientific">marine metagenome</name>
    <dbReference type="NCBI Taxonomy" id="408172"/>
    <lineage>
        <taxon>unclassified sequences</taxon>
        <taxon>metagenomes</taxon>
        <taxon>ecological metagenomes</taxon>
    </lineage>
</organism>
<gene>
    <name evidence="2" type="ORF">METZ01_LOCUS416830</name>
</gene>
<dbReference type="InterPro" id="IPR029044">
    <property type="entry name" value="Nucleotide-diphossugar_trans"/>
</dbReference>
<feature type="non-terminal residue" evidence="2">
    <location>
        <position position="238"/>
    </location>
</feature>
<proteinExistence type="predicted"/>
<sequence length="238" mass="26947">MTPPEFSLVIPFYNEEANCKEVITRLVEVLDQHDVDYELVSVNNGSEDHTGMILSHCAESNPRIRIVTVEENQGYGWGIVSGLSQSAGLFVGYVDGDLQISPEDILRVYTHIKEHGEDICKGTRTDRGDGFKRRAISAVYNLFFKLLFQCTVRDVNAKPKVMKHSCYTRLDLQSKDWFIDAELIIKADGFGMRIEEVLVDFKARAEGKSSVHLGSILEFLKNLIIYRMTAGKQHRDVS</sequence>
<reference evidence="2" key="1">
    <citation type="submission" date="2018-05" db="EMBL/GenBank/DDBJ databases">
        <authorList>
            <person name="Lanie J.A."/>
            <person name="Ng W.-L."/>
            <person name="Kazmierczak K.M."/>
            <person name="Andrzejewski T.M."/>
            <person name="Davidsen T.M."/>
            <person name="Wayne K.J."/>
            <person name="Tettelin H."/>
            <person name="Glass J.I."/>
            <person name="Rusch D."/>
            <person name="Podicherti R."/>
            <person name="Tsui H.-C.T."/>
            <person name="Winkler M.E."/>
        </authorList>
    </citation>
    <scope>NUCLEOTIDE SEQUENCE</scope>
</reference>
<dbReference type="SUPFAM" id="SSF53448">
    <property type="entry name" value="Nucleotide-diphospho-sugar transferases"/>
    <property type="match status" value="1"/>
</dbReference>
<accession>A0A382WYG3</accession>
<dbReference type="InterPro" id="IPR001173">
    <property type="entry name" value="Glyco_trans_2-like"/>
</dbReference>
<feature type="domain" description="Glycosyltransferase 2-like" evidence="1">
    <location>
        <begin position="7"/>
        <end position="137"/>
    </location>
</feature>
<protein>
    <recommendedName>
        <fullName evidence="1">Glycosyltransferase 2-like domain-containing protein</fullName>
    </recommendedName>
</protein>
<dbReference type="PANTHER" id="PTHR48090">
    <property type="entry name" value="UNDECAPRENYL-PHOSPHATE 4-DEOXY-4-FORMAMIDO-L-ARABINOSE TRANSFERASE-RELATED"/>
    <property type="match status" value="1"/>
</dbReference>
<evidence type="ECO:0000313" key="2">
    <source>
        <dbReference type="EMBL" id="SVD63976.1"/>
    </source>
</evidence>
<name>A0A382WYG3_9ZZZZ</name>
<dbReference type="EMBL" id="UINC01163585">
    <property type="protein sequence ID" value="SVD63976.1"/>
    <property type="molecule type" value="Genomic_DNA"/>
</dbReference>
<dbReference type="CDD" id="cd04179">
    <property type="entry name" value="DPM_DPG-synthase_like"/>
    <property type="match status" value="1"/>
</dbReference>
<dbReference type="Gene3D" id="3.90.550.10">
    <property type="entry name" value="Spore Coat Polysaccharide Biosynthesis Protein SpsA, Chain A"/>
    <property type="match status" value="1"/>
</dbReference>
<dbReference type="AlphaFoldDB" id="A0A382WYG3"/>
<evidence type="ECO:0000259" key="1">
    <source>
        <dbReference type="Pfam" id="PF00535"/>
    </source>
</evidence>